<sequence length="73" mass="8143">MDAIRKDFKVTIVDTYKFITQEEKGQSMVEYGIILALIVIVGFIGLLALSGNLKSLYQEGVFTKIKNAFLGKI</sequence>
<reference evidence="2 3" key="1">
    <citation type="submission" date="2019-01" db="EMBL/GenBank/DDBJ databases">
        <title>Draft Genome Sequences of Helcococcus ovis Strains Isolated from the Uterus and Vagina of Dairy Cows with Metritis.</title>
        <authorList>
            <person name="Cunha F."/>
            <person name="Jeon S.J."/>
            <person name="Kutzer P."/>
            <person name="Galvao K.N."/>
        </authorList>
    </citation>
    <scope>NUCLEOTIDE SEQUENCE [LARGE SCALE GENOMIC DNA]</scope>
    <source>
        <strain evidence="2 3">KG-37</strain>
    </source>
</reference>
<proteinExistence type="predicted"/>
<organism evidence="2 3">
    <name type="scientific">Helcococcus ovis</name>
    <dbReference type="NCBI Taxonomy" id="72026"/>
    <lineage>
        <taxon>Bacteria</taxon>
        <taxon>Bacillati</taxon>
        <taxon>Bacillota</taxon>
        <taxon>Tissierellia</taxon>
        <taxon>Tissierellales</taxon>
        <taxon>Peptoniphilaceae</taxon>
        <taxon>Helcococcus</taxon>
    </lineage>
</organism>
<keyword evidence="1" id="KW-0472">Membrane</keyword>
<protein>
    <recommendedName>
        <fullName evidence="4">Flp family type IVb pilin</fullName>
    </recommendedName>
</protein>
<evidence type="ECO:0008006" key="4">
    <source>
        <dbReference type="Google" id="ProtNLM"/>
    </source>
</evidence>
<dbReference type="AlphaFoldDB" id="A0A4R9C337"/>
<feature type="transmembrane region" description="Helical" evidence="1">
    <location>
        <begin position="31"/>
        <end position="49"/>
    </location>
</feature>
<dbReference type="RefSeq" id="WP_134712059.1">
    <property type="nucleotide sequence ID" value="NZ_CP119081.1"/>
</dbReference>
<evidence type="ECO:0000256" key="1">
    <source>
        <dbReference type="SAM" id="Phobius"/>
    </source>
</evidence>
<keyword evidence="3" id="KW-1185">Reference proteome</keyword>
<dbReference type="Proteomes" id="UP000297454">
    <property type="component" value="Unassembled WGS sequence"/>
</dbReference>
<gene>
    <name evidence="2" type="ORF">EQF91_05345</name>
</gene>
<dbReference type="GeneID" id="97031269"/>
<keyword evidence="1" id="KW-1133">Transmembrane helix</keyword>
<dbReference type="EMBL" id="SCFR01000017">
    <property type="protein sequence ID" value="TFF65664.1"/>
    <property type="molecule type" value="Genomic_DNA"/>
</dbReference>
<dbReference type="OrthoDB" id="290056at2"/>
<name>A0A4R9C337_9FIRM</name>
<keyword evidence="1" id="KW-0812">Transmembrane</keyword>
<accession>A0A4R9C337</accession>
<comment type="caution">
    <text evidence="2">The sequence shown here is derived from an EMBL/GenBank/DDBJ whole genome shotgun (WGS) entry which is preliminary data.</text>
</comment>
<evidence type="ECO:0000313" key="3">
    <source>
        <dbReference type="Proteomes" id="UP000297454"/>
    </source>
</evidence>
<evidence type="ECO:0000313" key="2">
    <source>
        <dbReference type="EMBL" id="TFF65664.1"/>
    </source>
</evidence>